<dbReference type="AlphaFoldDB" id="A0AAN6LMU5"/>
<dbReference type="GO" id="GO:0005789">
    <property type="term" value="C:endoplasmic reticulum membrane"/>
    <property type="evidence" value="ECO:0007669"/>
    <property type="project" value="UniProtKB-SubCell"/>
</dbReference>
<feature type="transmembrane region" description="Helical" evidence="11">
    <location>
        <begin position="350"/>
        <end position="371"/>
    </location>
</feature>
<feature type="transmembrane region" description="Helical" evidence="11">
    <location>
        <begin position="194"/>
        <end position="213"/>
    </location>
</feature>
<evidence type="ECO:0000256" key="4">
    <source>
        <dbReference type="ARBA" id="ARBA00022597"/>
    </source>
</evidence>
<comment type="similarity">
    <text evidence="2">Belongs to the nucleotide-sugar transporter family. SLC35B subfamily.</text>
</comment>
<evidence type="ECO:0000256" key="3">
    <source>
        <dbReference type="ARBA" id="ARBA00022448"/>
    </source>
</evidence>
<dbReference type="Proteomes" id="UP001280581">
    <property type="component" value="Unassembled WGS sequence"/>
</dbReference>
<keyword evidence="7 11" id="KW-1133">Transmembrane helix</keyword>
<name>A0AAN6LMU5_9PLEO</name>
<evidence type="ECO:0000313" key="12">
    <source>
        <dbReference type="EMBL" id="KAK3197586.1"/>
    </source>
</evidence>
<evidence type="ECO:0000256" key="2">
    <source>
        <dbReference type="ARBA" id="ARBA00010694"/>
    </source>
</evidence>
<evidence type="ECO:0000256" key="8">
    <source>
        <dbReference type="ARBA" id="ARBA00023136"/>
    </source>
</evidence>
<evidence type="ECO:0000256" key="11">
    <source>
        <dbReference type="SAM" id="Phobius"/>
    </source>
</evidence>
<feature type="compositionally biased region" description="Polar residues" evidence="10">
    <location>
        <begin position="7"/>
        <end position="20"/>
    </location>
</feature>
<feature type="transmembrane region" description="Helical" evidence="11">
    <location>
        <begin position="57"/>
        <end position="77"/>
    </location>
</feature>
<feature type="transmembrane region" description="Helical" evidence="11">
    <location>
        <begin position="97"/>
        <end position="118"/>
    </location>
</feature>
<dbReference type="Pfam" id="PF08449">
    <property type="entry name" value="UAA"/>
    <property type="match status" value="1"/>
</dbReference>
<keyword evidence="4" id="KW-0762">Sugar transport</keyword>
<accession>A0AAN6LMU5</accession>
<evidence type="ECO:0000256" key="9">
    <source>
        <dbReference type="ARBA" id="ARBA00041103"/>
    </source>
</evidence>
<dbReference type="InterPro" id="IPR037185">
    <property type="entry name" value="EmrE-like"/>
</dbReference>
<dbReference type="EMBL" id="WVTA01000018">
    <property type="protein sequence ID" value="KAK3197586.1"/>
    <property type="molecule type" value="Genomic_DNA"/>
</dbReference>
<feature type="transmembrane region" description="Helical" evidence="11">
    <location>
        <begin position="321"/>
        <end position="341"/>
    </location>
</feature>
<feature type="transmembrane region" description="Helical" evidence="11">
    <location>
        <begin position="139"/>
        <end position="160"/>
    </location>
</feature>
<dbReference type="PANTHER" id="PTHR10778">
    <property type="entry name" value="SOLUTE CARRIER FAMILY 35 MEMBER B"/>
    <property type="match status" value="1"/>
</dbReference>
<evidence type="ECO:0000256" key="7">
    <source>
        <dbReference type="ARBA" id="ARBA00022989"/>
    </source>
</evidence>
<dbReference type="GO" id="GO:0005459">
    <property type="term" value="F:UDP-galactose transmembrane transporter activity"/>
    <property type="evidence" value="ECO:0007669"/>
    <property type="project" value="TreeGrafter"/>
</dbReference>
<gene>
    <name evidence="12" type="ORF">GRF29_216g623773</name>
</gene>
<comment type="caution">
    <text evidence="12">The sequence shown here is derived from an EMBL/GenBank/DDBJ whole genome shotgun (WGS) entry which is preliminary data.</text>
</comment>
<evidence type="ECO:0000256" key="10">
    <source>
        <dbReference type="SAM" id="MobiDB-lite"/>
    </source>
</evidence>
<feature type="transmembrane region" description="Helical" evidence="11">
    <location>
        <begin position="233"/>
        <end position="252"/>
    </location>
</feature>
<dbReference type="GO" id="GO:0005460">
    <property type="term" value="F:UDP-glucose transmembrane transporter activity"/>
    <property type="evidence" value="ECO:0007669"/>
    <property type="project" value="TreeGrafter"/>
</dbReference>
<dbReference type="InterPro" id="IPR013657">
    <property type="entry name" value="SCL35B1-4/HUT1"/>
</dbReference>
<evidence type="ECO:0000256" key="5">
    <source>
        <dbReference type="ARBA" id="ARBA00022692"/>
    </source>
</evidence>
<feature type="transmembrane region" description="Helical" evidence="11">
    <location>
        <begin position="273"/>
        <end position="301"/>
    </location>
</feature>
<feature type="transmembrane region" description="Helical" evidence="11">
    <location>
        <begin position="166"/>
        <end position="187"/>
    </location>
</feature>
<feature type="transmembrane region" description="Helical" evidence="11">
    <location>
        <begin position="377"/>
        <end position="396"/>
    </location>
</feature>
<reference evidence="12 13" key="1">
    <citation type="submission" date="2021-02" db="EMBL/GenBank/DDBJ databases">
        <title>Genome assembly of Pseudopithomyces chartarum.</title>
        <authorList>
            <person name="Jauregui R."/>
            <person name="Singh J."/>
            <person name="Voisey C."/>
        </authorList>
    </citation>
    <scope>NUCLEOTIDE SEQUENCE [LARGE SCALE GENOMIC DNA]</scope>
    <source>
        <strain evidence="12 13">AGR01</strain>
    </source>
</reference>
<keyword evidence="8 11" id="KW-0472">Membrane</keyword>
<organism evidence="12 13">
    <name type="scientific">Pseudopithomyces chartarum</name>
    <dbReference type="NCBI Taxonomy" id="1892770"/>
    <lineage>
        <taxon>Eukaryota</taxon>
        <taxon>Fungi</taxon>
        <taxon>Dikarya</taxon>
        <taxon>Ascomycota</taxon>
        <taxon>Pezizomycotina</taxon>
        <taxon>Dothideomycetes</taxon>
        <taxon>Pleosporomycetidae</taxon>
        <taxon>Pleosporales</taxon>
        <taxon>Massarineae</taxon>
        <taxon>Didymosphaeriaceae</taxon>
        <taxon>Pseudopithomyces</taxon>
    </lineage>
</organism>
<protein>
    <recommendedName>
        <fullName evidence="9">UDP-galactose transporter homolog 1</fullName>
    </recommendedName>
</protein>
<feature type="region of interest" description="Disordered" evidence="10">
    <location>
        <begin position="1"/>
        <end position="30"/>
    </location>
</feature>
<dbReference type="PANTHER" id="PTHR10778:SF10">
    <property type="entry name" value="SOLUTE CARRIER FAMILY 35 MEMBER B1"/>
    <property type="match status" value="1"/>
</dbReference>
<dbReference type="SUPFAM" id="SSF103481">
    <property type="entry name" value="Multidrug resistance efflux transporter EmrE"/>
    <property type="match status" value="2"/>
</dbReference>
<keyword evidence="13" id="KW-1185">Reference proteome</keyword>
<sequence>MARSKQDSSTGFQNGSTNGSARRRPSVTEITGTIEKRLEEVAESAARDPVEQRQSGLLALGICVGGIYASFLSWAYLQERITTTPYGPDKSRFTYSIFLNTIQSAFAACTGAMYLFASSPRDPKTGARKVPPVFPSKQILFPLFLIAVTSSLASPFGYASLKHIDYVTFILAKSCKLLPVMFLHITLFGKRYPFYKYAVVACVTLGVAMFTLYNPSTAKKASKKGVSADASKLLGLFLLGINLLFDGLTNTVQDQIFSTFKGFTGPQMMCAQNLMSTLLTVSYLLVAPLIAASPIGSLIGLTSTSGNELQDAVSFVTTYPTVGWDVLAFSACGAIGQVFIFHTLAHFSSLLLVTVTVTRKMLTMLMSVVLFGHQVTGMQWAGVSLVFGGIGAEAWYQRAEKKAKMEAKKREAAEKKQ</sequence>
<keyword evidence="3" id="KW-0813">Transport</keyword>
<evidence type="ECO:0000256" key="6">
    <source>
        <dbReference type="ARBA" id="ARBA00022824"/>
    </source>
</evidence>
<evidence type="ECO:0000313" key="13">
    <source>
        <dbReference type="Proteomes" id="UP001280581"/>
    </source>
</evidence>
<keyword evidence="5 11" id="KW-0812">Transmembrane</keyword>
<dbReference type="GO" id="GO:0000139">
    <property type="term" value="C:Golgi membrane"/>
    <property type="evidence" value="ECO:0007669"/>
    <property type="project" value="TreeGrafter"/>
</dbReference>
<comment type="subcellular location">
    <subcellularLocation>
        <location evidence="1">Endoplasmic reticulum membrane</location>
        <topology evidence="1">Multi-pass membrane protein</topology>
    </subcellularLocation>
</comment>
<keyword evidence="6" id="KW-0256">Endoplasmic reticulum</keyword>
<evidence type="ECO:0000256" key="1">
    <source>
        <dbReference type="ARBA" id="ARBA00004477"/>
    </source>
</evidence>
<proteinExistence type="inferred from homology"/>